<evidence type="ECO:0000256" key="3">
    <source>
        <dbReference type="ARBA" id="ARBA00022553"/>
    </source>
</evidence>
<evidence type="ECO:0000256" key="7">
    <source>
        <dbReference type="ARBA" id="ARBA00022840"/>
    </source>
</evidence>
<feature type="domain" description="PAC" evidence="11">
    <location>
        <begin position="87"/>
        <end position="139"/>
    </location>
</feature>
<evidence type="ECO:0000313" key="13">
    <source>
        <dbReference type="Proteomes" id="UP000315471"/>
    </source>
</evidence>
<organism evidence="12 13">
    <name type="scientific">Novipirellula aureliae</name>
    <dbReference type="NCBI Taxonomy" id="2527966"/>
    <lineage>
        <taxon>Bacteria</taxon>
        <taxon>Pseudomonadati</taxon>
        <taxon>Planctomycetota</taxon>
        <taxon>Planctomycetia</taxon>
        <taxon>Pirellulales</taxon>
        <taxon>Pirellulaceae</taxon>
        <taxon>Novipirellula</taxon>
    </lineage>
</organism>
<dbReference type="Gene3D" id="3.30.450.20">
    <property type="entry name" value="PAS domain"/>
    <property type="match status" value="1"/>
</dbReference>
<protein>
    <recommendedName>
        <fullName evidence="2">histidine kinase</fullName>
        <ecNumber evidence="2">2.7.13.3</ecNumber>
    </recommendedName>
</protein>
<proteinExistence type="predicted"/>
<dbReference type="PANTHER" id="PTHR43065:SF10">
    <property type="entry name" value="PEROXIDE STRESS-ACTIVATED HISTIDINE KINASE MAK3"/>
    <property type="match status" value="1"/>
</dbReference>
<dbReference type="PRINTS" id="PR00344">
    <property type="entry name" value="BCTRLSENSOR"/>
</dbReference>
<keyword evidence="6" id="KW-0418">Kinase</keyword>
<evidence type="ECO:0000256" key="1">
    <source>
        <dbReference type="ARBA" id="ARBA00000085"/>
    </source>
</evidence>
<dbReference type="NCBIfam" id="TIGR00229">
    <property type="entry name" value="sensory_box"/>
    <property type="match status" value="1"/>
</dbReference>
<dbReference type="Pfam" id="PF02518">
    <property type="entry name" value="HATPase_c"/>
    <property type="match status" value="1"/>
</dbReference>
<gene>
    <name evidence="12" type="primary">zraS_1</name>
    <name evidence="12" type="ORF">Q31b_01880</name>
</gene>
<dbReference type="Pfam" id="PF08448">
    <property type="entry name" value="PAS_4"/>
    <property type="match status" value="1"/>
</dbReference>
<dbReference type="Proteomes" id="UP000315471">
    <property type="component" value="Unassembled WGS sequence"/>
</dbReference>
<dbReference type="InterPro" id="IPR013656">
    <property type="entry name" value="PAS_4"/>
</dbReference>
<evidence type="ECO:0000256" key="8">
    <source>
        <dbReference type="ARBA" id="ARBA00023012"/>
    </source>
</evidence>
<keyword evidence="3" id="KW-0597">Phosphoprotein</keyword>
<dbReference type="InterPro" id="IPR001610">
    <property type="entry name" value="PAC"/>
</dbReference>
<evidence type="ECO:0000256" key="2">
    <source>
        <dbReference type="ARBA" id="ARBA00012438"/>
    </source>
</evidence>
<keyword evidence="8" id="KW-0902">Two-component regulatory system</keyword>
<keyword evidence="7" id="KW-0067">ATP-binding</keyword>
<comment type="caution">
    <text evidence="12">The sequence shown here is derived from an EMBL/GenBank/DDBJ whole genome shotgun (WGS) entry which is preliminary data.</text>
</comment>
<dbReference type="InterPro" id="IPR036890">
    <property type="entry name" value="HATPase_C_sf"/>
</dbReference>
<dbReference type="OrthoDB" id="9764438at2"/>
<dbReference type="SMART" id="SM00387">
    <property type="entry name" value="HATPase_c"/>
    <property type="match status" value="1"/>
</dbReference>
<dbReference type="EMBL" id="SJPY01000001">
    <property type="protein sequence ID" value="TWU45017.1"/>
    <property type="molecule type" value="Genomic_DNA"/>
</dbReference>
<keyword evidence="13" id="KW-1185">Reference proteome</keyword>
<dbReference type="Gene3D" id="3.30.565.10">
    <property type="entry name" value="Histidine kinase-like ATPase, C-terminal domain"/>
    <property type="match status" value="1"/>
</dbReference>
<dbReference type="InterPro" id="IPR003661">
    <property type="entry name" value="HisK_dim/P_dom"/>
</dbReference>
<dbReference type="InterPro" id="IPR003594">
    <property type="entry name" value="HATPase_dom"/>
</dbReference>
<keyword evidence="4 12" id="KW-0808">Transferase</keyword>
<name>A0A5C6EAL6_9BACT</name>
<dbReference type="SMART" id="SM00086">
    <property type="entry name" value="PAC"/>
    <property type="match status" value="1"/>
</dbReference>
<accession>A0A5C6EAL6</accession>
<dbReference type="SMART" id="SM00388">
    <property type="entry name" value="HisKA"/>
    <property type="match status" value="1"/>
</dbReference>
<dbReference type="PROSITE" id="PS50113">
    <property type="entry name" value="PAC"/>
    <property type="match status" value="1"/>
</dbReference>
<evidence type="ECO:0000259" key="10">
    <source>
        <dbReference type="PROSITE" id="PS50112"/>
    </source>
</evidence>
<evidence type="ECO:0000259" key="9">
    <source>
        <dbReference type="PROSITE" id="PS50109"/>
    </source>
</evidence>
<dbReference type="PROSITE" id="PS50109">
    <property type="entry name" value="HIS_KIN"/>
    <property type="match status" value="1"/>
</dbReference>
<feature type="domain" description="Histidine kinase" evidence="9">
    <location>
        <begin position="177"/>
        <end position="388"/>
    </location>
</feature>
<dbReference type="Gene3D" id="1.10.287.130">
    <property type="match status" value="1"/>
</dbReference>
<dbReference type="PANTHER" id="PTHR43065">
    <property type="entry name" value="SENSOR HISTIDINE KINASE"/>
    <property type="match status" value="1"/>
</dbReference>
<dbReference type="CDD" id="cd00082">
    <property type="entry name" value="HisKA"/>
    <property type="match status" value="1"/>
</dbReference>
<dbReference type="InterPro" id="IPR035965">
    <property type="entry name" value="PAS-like_dom_sf"/>
</dbReference>
<feature type="domain" description="PAS" evidence="10">
    <location>
        <begin position="33"/>
        <end position="84"/>
    </location>
</feature>
<dbReference type="SUPFAM" id="SSF55874">
    <property type="entry name" value="ATPase domain of HSP90 chaperone/DNA topoisomerase II/histidine kinase"/>
    <property type="match status" value="1"/>
</dbReference>
<keyword evidence="5" id="KW-0547">Nucleotide-binding</keyword>
<dbReference type="GO" id="GO:0000155">
    <property type="term" value="F:phosphorelay sensor kinase activity"/>
    <property type="evidence" value="ECO:0007669"/>
    <property type="project" value="InterPro"/>
</dbReference>
<dbReference type="SUPFAM" id="SSF55785">
    <property type="entry name" value="PYP-like sensor domain (PAS domain)"/>
    <property type="match status" value="1"/>
</dbReference>
<dbReference type="EC" id="2.7.13.3" evidence="2"/>
<dbReference type="SUPFAM" id="SSF47384">
    <property type="entry name" value="Homodimeric domain of signal transducing histidine kinase"/>
    <property type="match status" value="1"/>
</dbReference>
<dbReference type="InterPro" id="IPR004358">
    <property type="entry name" value="Sig_transdc_His_kin-like_C"/>
</dbReference>
<comment type="catalytic activity">
    <reaction evidence="1">
        <text>ATP + protein L-histidine = ADP + protein N-phospho-L-histidine.</text>
        <dbReference type="EC" id="2.7.13.3"/>
    </reaction>
</comment>
<dbReference type="GO" id="GO:0005524">
    <property type="term" value="F:ATP binding"/>
    <property type="evidence" value="ECO:0007669"/>
    <property type="project" value="UniProtKB-KW"/>
</dbReference>
<evidence type="ECO:0000259" key="11">
    <source>
        <dbReference type="PROSITE" id="PS50113"/>
    </source>
</evidence>
<dbReference type="RefSeq" id="WP_146597813.1">
    <property type="nucleotide sequence ID" value="NZ_SJPY01000001.1"/>
</dbReference>
<dbReference type="InterPro" id="IPR000700">
    <property type="entry name" value="PAS-assoc_C"/>
</dbReference>
<reference evidence="12 13" key="1">
    <citation type="submission" date="2019-02" db="EMBL/GenBank/DDBJ databases">
        <title>Deep-cultivation of Planctomycetes and their phenomic and genomic characterization uncovers novel biology.</title>
        <authorList>
            <person name="Wiegand S."/>
            <person name="Jogler M."/>
            <person name="Boedeker C."/>
            <person name="Pinto D."/>
            <person name="Vollmers J."/>
            <person name="Rivas-Marin E."/>
            <person name="Kohn T."/>
            <person name="Peeters S.H."/>
            <person name="Heuer A."/>
            <person name="Rast P."/>
            <person name="Oberbeckmann S."/>
            <person name="Bunk B."/>
            <person name="Jeske O."/>
            <person name="Meyerdierks A."/>
            <person name="Storesund J.E."/>
            <person name="Kallscheuer N."/>
            <person name="Luecker S."/>
            <person name="Lage O.M."/>
            <person name="Pohl T."/>
            <person name="Merkel B.J."/>
            <person name="Hornburger P."/>
            <person name="Mueller R.-W."/>
            <person name="Bruemmer F."/>
            <person name="Labrenz M."/>
            <person name="Spormann A.M."/>
            <person name="Op Den Camp H."/>
            <person name="Overmann J."/>
            <person name="Amann R."/>
            <person name="Jetten M.S.M."/>
            <person name="Mascher T."/>
            <person name="Medema M.H."/>
            <person name="Devos D.P."/>
            <person name="Kaster A.-K."/>
            <person name="Ovreas L."/>
            <person name="Rohde M."/>
            <person name="Galperin M.Y."/>
            <person name="Jogler C."/>
        </authorList>
    </citation>
    <scope>NUCLEOTIDE SEQUENCE [LARGE SCALE GENOMIC DNA]</scope>
    <source>
        <strain evidence="12 13">Q31b</strain>
    </source>
</reference>
<evidence type="ECO:0000256" key="6">
    <source>
        <dbReference type="ARBA" id="ARBA00022777"/>
    </source>
</evidence>
<sequence length="390" mass="43229">MKTDANTVETISDRWFREIANATYDWEAWHRSDGRLLWVNAAVERMTGYSPAECLSMQDYPMPMVAVKDRQRIADVIRGAIGGSSGNDVEFSVVTKEGVQRSMAVSWQPMLDEVGEGHGFRASVRDVTERHQLQEKLSHYAEHLEQLVQERTARISHLEKHRLAMEKLAALGQLAASVAHEVNNPLAGIRNSFVIFKNNLPPTTPNYELLELIDREIDRISSITHQMYQLYRPSQQVASEFPINRAINDVIRLVETEARKTQVTVQVKPAARNVKVTLPEGEVKQILFNLIRNAVQASEPGAGVVVSVQTNQHELSVIVSDDGCGISAESLSLLFEPFFSTKGHQPGQGMGLGLSVSKSLIEALDGRIEVESQLGEGSRFTAVFPLASGC</sequence>
<evidence type="ECO:0000256" key="5">
    <source>
        <dbReference type="ARBA" id="ARBA00022741"/>
    </source>
</evidence>
<dbReference type="AlphaFoldDB" id="A0A5C6EAL6"/>
<dbReference type="CDD" id="cd00075">
    <property type="entry name" value="HATPase"/>
    <property type="match status" value="1"/>
</dbReference>
<dbReference type="Pfam" id="PF00512">
    <property type="entry name" value="HisKA"/>
    <property type="match status" value="1"/>
</dbReference>
<dbReference type="InterPro" id="IPR005467">
    <property type="entry name" value="His_kinase_dom"/>
</dbReference>
<evidence type="ECO:0000256" key="4">
    <source>
        <dbReference type="ARBA" id="ARBA00022679"/>
    </source>
</evidence>
<dbReference type="PROSITE" id="PS50112">
    <property type="entry name" value="PAS"/>
    <property type="match status" value="1"/>
</dbReference>
<evidence type="ECO:0000313" key="12">
    <source>
        <dbReference type="EMBL" id="TWU45017.1"/>
    </source>
</evidence>
<dbReference type="InterPro" id="IPR000014">
    <property type="entry name" value="PAS"/>
</dbReference>
<dbReference type="CDD" id="cd00130">
    <property type="entry name" value="PAS"/>
    <property type="match status" value="1"/>
</dbReference>
<dbReference type="InterPro" id="IPR036097">
    <property type="entry name" value="HisK_dim/P_sf"/>
</dbReference>